<gene>
    <name evidence="7" type="ORF">ECRASSUSDP1_LOCUS9432</name>
</gene>
<feature type="transmembrane region" description="Helical" evidence="6">
    <location>
        <begin position="274"/>
        <end position="292"/>
    </location>
</feature>
<dbReference type="PANTHER" id="PTHR43385">
    <property type="entry name" value="RIBOFLAVIN TRANSPORTER RIBJ"/>
    <property type="match status" value="1"/>
</dbReference>
<accession>A0AAD1XDV2</accession>
<dbReference type="EMBL" id="CAMPGE010009271">
    <property type="protein sequence ID" value="CAI2368143.1"/>
    <property type="molecule type" value="Genomic_DNA"/>
</dbReference>
<name>A0AAD1XDV2_EUPCR</name>
<sequence>MFSDRTKGFLCVSGGVIMHLYLGCFYLWGNIQVYITSYLHKHDPSVTLEDTSIVFVIQTIAQAVCMPIAPLMIQHFPPWISCLIGGIIAIGGVFGSSFVTNFWIFIFSYPILFGIGIGASYMAPVICGWEYFPKWKGAVSGVIVAGFGFGSFIFGFISIAIANPEGQKPDLDVDGGKIFGPETSVASNAPRMIRINCAIWACLLFISLFMINKKSKTSTPYTLLSTPSNHQEDINETEDLALTQTMRRESGKREENEIQIVEPTLCEVFKDYRLYYIWLMILLSSSYPYFIASNFKTYEQNYLHDDRFITLVGSLGAVTNGLSRGFWATLQDLFGFKIVFMCLLVLEIVVAFTFVAIHNSKALYLIWVLISFSTLGGHFSTIPTLCAKMFGPNTGGKAFSFVFTGFAGATLLGWGLSKLRSQDKIKYDALFYILGSLGVLALIMVFFLRDYSKVRTTTISFKNGKKFYANDEIKELLS</sequence>
<dbReference type="InterPro" id="IPR011701">
    <property type="entry name" value="MFS"/>
</dbReference>
<feature type="transmembrane region" description="Helical" evidence="6">
    <location>
        <begin position="139"/>
        <end position="162"/>
    </location>
</feature>
<feature type="transmembrane region" description="Helical" evidence="6">
    <location>
        <begin position="334"/>
        <end position="357"/>
    </location>
</feature>
<dbReference type="GO" id="GO:0022857">
    <property type="term" value="F:transmembrane transporter activity"/>
    <property type="evidence" value="ECO:0007669"/>
    <property type="project" value="InterPro"/>
</dbReference>
<feature type="transmembrane region" description="Helical" evidence="6">
    <location>
        <begin position="111"/>
        <end position="132"/>
    </location>
</feature>
<dbReference type="Pfam" id="PF07690">
    <property type="entry name" value="MFS_1"/>
    <property type="match status" value="1"/>
</dbReference>
<dbReference type="AlphaFoldDB" id="A0AAD1XDV2"/>
<keyword evidence="2" id="KW-0813">Transport</keyword>
<reference evidence="7" key="1">
    <citation type="submission" date="2023-07" db="EMBL/GenBank/DDBJ databases">
        <authorList>
            <consortium name="AG Swart"/>
            <person name="Singh M."/>
            <person name="Singh A."/>
            <person name="Seah K."/>
            <person name="Emmerich C."/>
        </authorList>
    </citation>
    <scope>NUCLEOTIDE SEQUENCE</scope>
    <source>
        <strain evidence="7">DP1</strain>
    </source>
</reference>
<feature type="transmembrane region" description="Helical" evidence="6">
    <location>
        <begin position="9"/>
        <end position="31"/>
    </location>
</feature>
<comment type="subcellular location">
    <subcellularLocation>
        <location evidence="1">Membrane</location>
        <topology evidence="1">Multi-pass membrane protein</topology>
    </subcellularLocation>
</comment>
<protein>
    <submittedName>
        <fullName evidence="7">Uncharacterized protein</fullName>
    </submittedName>
</protein>
<keyword evidence="8" id="KW-1185">Reference proteome</keyword>
<comment type="caution">
    <text evidence="7">The sequence shown here is derived from an EMBL/GenBank/DDBJ whole genome shotgun (WGS) entry which is preliminary data.</text>
</comment>
<feature type="transmembrane region" description="Helical" evidence="6">
    <location>
        <begin position="193"/>
        <end position="211"/>
    </location>
</feature>
<feature type="transmembrane region" description="Helical" evidence="6">
    <location>
        <begin position="363"/>
        <end position="386"/>
    </location>
</feature>
<evidence type="ECO:0000313" key="7">
    <source>
        <dbReference type="EMBL" id="CAI2368143.1"/>
    </source>
</evidence>
<feature type="transmembrane region" description="Helical" evidence="6">
    <location>
        <begin position="429"/>
        <end position="448"/>
    </location>
</feature>
<evidence type="ECO:0000256" key="1">
    <source>
        <dbReference type="ARBA" id="ARBA00004141"/>
    </source>
</evidence>
<evidence type="ECO:0000256" key="2">
    <source>
        <dbReference type="ARBA" id="ARBA00022448"/>
    </source>
</evidence>
<dbReference type="PANTHER" id="PTHR43385:SF1">
    <property type="entry name" value="RIBOFLAVIN TRANSPORTER RIBJ"/>
    <property type="match status" value="1"/>
</dbReference>
<feature type="transmembrane region" description="Helical" evidence="6">
    <location>
        <begin position="80"/>
        <end position="105"/>
    </location>
</feature>
<dbReference type="InterPro" id="IPR036259">
    <property type="entry name" value="MFS_trans_sf"/>
</dbReference>
<dbReference type="Gene3D" id="1.20.1250.20">
    <property type="entry name" value="MFS general substrate transporter like domains"/>
    <property type="match status" value="2"/>
</dbReference>
<evidence type="ECO:0000256" key="3">
    <source>
        <dbReference type="ARBA" id="ARBA00022692"/>
    </source>
</evidence>
<evidence type="ECO:0000313" key="8">
    <source>
        <dbReference type="Proteomes" id="UP001295684"/>
    </source>
</evidence>
<evidence type="ECO:0000256" key="6">
    <source>
        <dbReference type="SAM" id="Phobius"/>
    </source>
</evidence>
<keyword evidence="5 6" id="KW-0472">Membrane</keyword>
<dbReference type="SUPFAM" id="SSF103473">
    <property type="entry name" value="MFS general substrate transporter"/>
    <property type="match status" value="1"/>
</dbReference>
<feature type="transmembrane region" description="Helical" evidence="6">
    <location>
        <begin position="51"/>
        <end position="73"/>
    </location>
</feature>
<keyword evidence="4 6" id="KW-1133">Transmembrane helix</keyword>
<proteinExistence type="predicted"/>
<dbReference type="Proteomes" id="UP001295684">
    <property type="component" value="Unassembled WGS sequence"/>
</dbReference>
<organism evidence="7 8">
    <name type="scientific">Euplotes crassus</name>
    <dbReference type="NCBI Taxonomy" id="5936"/>
    <lineage>
        <taxon>Eukaryota</taxon>
        <taxon>Sar</taxon>
        <taxon>Alveolata</taxon>
        <taxon>Ciliophora</taxon>
        <taxon>Intramacronucleata</taxon>
        <taxon>Spirotrichea</taxon>
        <taxon>Hypotrichia</taxon>
        <taxon>Euplotida</taxon>
        <taxon>Euplotidae</taxon>
        <taxon>Moneuplotes</taxon>
    </lineage>
</organism>
<dbReference type="InterPro" id="IPR052983">
    <property type="entry name" value="MFS_Riboflavin_Transporter"/>
</dbReference>
<feature type="transmembrane region" description="Helical" evidence="6">
    <location>
        <begin position="398"/>
        <end position="417"/>
    </location>
</feature>
<evidence type="ECO:0000256" key="4">
    <source>
        <dbReference type="ARBA" id="ARBA00022989"/>
    </source>
</evidence>
<keyword evidence="3 6" id="KW-0812">Transmembrane</keyword>
<dbReference type="GO" id="GO:0016020">
    <property type="term" value="C:membrane"/>
    <property type="evidence" value="ECO:0007669"/>
    <property type="project" value="UniProtKB-SubCell"/>
</dbReference>
<evidence type="ECO:0000256" key="5">
    <source>
        <dbReference type="ARBA" id="ARBA00023136"/>
    </source>
</evidence>